<reference evidence="2 3" key="1">
    <citation type="submission" date="2019-05" db="EMBL/GenBank/DDBJ databases">
        <title>Another draft genome of Portunus trituberculatus and its Hox gene families provides insights of decapod evolution.</title>
        <authorList>
            <person name="Jeong J.-H."/>
            <person name="Song I."/>
            <person name="Kim S."/>
            <person name="Choi T."/>
            <person name="Kim D."/>
            <person name="Ryu S."/>
            <person name="Kim W."/>
        </authorList>
    </citation>
    <scope>NUCLEOTIDE SEQUENCE [LARGE SCALE GENOMIC DNA]</scope>
    <source>
        <tissue evidence="2">Muscle</tissue>
    </source>
</reference>
<feature type="region of interest" description="Disordered" evidence="1">
    <location>
        <begin position="169"/>
        <end position="201"/>
    </location>
</feature>
<protein>
    <submittedName>
        <fullName evidence="2">Uncharacterized protein</fullName>
    </submittedName>
</protein>
<gene>
    <name evidence="2" type="ORF">E2C01_036245</name>
</gene>
<keyword evidence="3" id="KW-1185">Reference proteome</keyword>
<evidence type="ECO:0000313" key="2">
    <source>
        <dbReference type="EMBL" id="MPC42621.1"/>
    </source>
</evidence>
<sequence length="258" mass="27256">MAASGMASPAAWGRNRPAPLRPFRNTGIAELRVKRVRSGEVRYTTWKGRDEARRGLGWAGLGSEGVRLWSGGLERCSAVWQGEACVPARSHSVSLGPASDNLRTGRGGGQGSQEEVPGVVRLHRAARRADNASHLQPCAVHEHLFAPSVPRPPLRVPPCPSVPLRAPLRPSSPACHRASATSSPHRPGSERRGGTGVSTTEAPLTCRWLGGKVEFTEVGVRSRDGGGGGWEVGGRRPGRARGVCGLGNNSEEVTPSLT</sequence>
<accession>A0A5B7F6A7</accession>
<evidence type="ECO:0000256" key="1">
    <source>
        <dbReference type="SAM" id="MobiDB-lite"/>
    </source>
</evidence>
<dbReference type="Proteomes" id="UP000324222">
    <property type="component" value="Unassembled WGS sequence"/>
</dbReference>
<feature type="compositionally biased region" description="Polar residues" evidence="1">
    <location>
        <begin position="247"/>
        <end position="258"/>
    </location>
</feature>
<dbReference type="EMBL" id="VSRR010005503">
    <property type="protein sequence ID" value="MPC42621.1"/>
    <property type="molecule type" value="Genomic_DNA"/>
</dbReference>
<organism evidence="2 3">
    <name type="scientific">Portunus trituberculatus</name>
    <name type="common">Swimming crab</name>
    <name type="synonym">Neptunus trituberculatus</name>
    <dbReference type="NCBI Taxonomy" id="210409"/>
    <lineage>
        <taxon>Eukaryota</taxon>
        <taxon>Metazoa</taxon>
        <taxon>Ecdysozoa</taxon>
        <taxon>Arthropoda</taxon>
        <taxon>Crustacea</taxon>
        <taxon>Multicrustacea</taxon>
        <taxon>Malacostraca</taxon>
        <taxon>Eumalacostraca</taxon>
        <taxon>Eucarida</taxon>
        <taxon>Decapoda</taxon>
        <taxon>Pleocyemata</taxon>
        <taxon>Brachyura</taxon>
        <taxon>Eubrachyura</taxon>
        <taxon>Portunoidea</taxon>
        <taxon>Portunidae</taxon>
        <taxon>Portuninae</taxon>
        <taxon>Portunus</taxon>
    </lineage>
</organism>
<evidence type="ECO:0000313" key="3">
    <source>
        <dbReference type="Proteomes" id="UP000324222"/>
    </source>
</evidence>
<proteinExistence type="predicted"/>
<dbReference type="AlphaFoldDB" id="A0A5B7F6A7"/>
<feature type="region of interest" description="Disordered" evidence="1">
    <location>
        <begin position="96"/>
        <end position="116"/>
    </location>
</feature>
<feature type="region of interest" description="Disordered" evidence="1">
    <location>
        <begin position="226"/>
        <end position="258"/>
    </location>
</feature>
<comment type="caution">
    <text evidence="2">The sequence shown here is derived from an EMBL/GenBank/DDBJ whole genome shotgun (WGS) entry which is preliminary data.</text>
</comment>
<name>A0A5B7F6A7_PORTR</name>